<evidence type="ECO:0000256" key="2">
    <source>
        <dbReference type="SAM" id="SignalP"/>
    </source>
</evidence>
<dbReference type="Proteomes" id="UP001291309">
    <property type="component" value="Unassembled WGS sequence"/>
</dbReference>
<dbReference type="EMBL" id="JAXIVS010000008">
    <property type="protein sequence ID" value="MDY7229372.1"/>
    <property type="molecule type" value="Genomic_DNA"/>
</dbReference>
<gene>
    <name evidence="3" type="ORF">SYV04_23465</name>
</gene>
<evidence type="ECO:0008006" key="5">
    <source>
        <dbReference type="Google" id="ProtNLM"/>
    </source>
</evidence>
<sequence length="266" mass="28324">MRSIVVLLGLLVLVGSSQAEAGNPVALIWKGAKSKAEAEAQRSAWDGINNLLAKTGFVLAEGHPRLIESKTLPGLKPGFWVWLLGVCPSDEAGSLLEQIKVLSPETYSREVKVSAKMLACPSKEGPALEARNERLKLPDGATLRVITHEESHTPEEDEGGDSYTRTQYYFVLVGKGGDVLGWDNVVGEEDVTGDPRNGPMAFRCEVTGIKASGGSTLVLTRQCRAGVAECGSVVGADEVTPVTVKGTSVSAGTTKRENEEREDCSE</sequence>
<reference evidence="3 4" key="1">
    <citation type="submission" date="2023-12" db="EMBL/GenBank/DDBJ databases">
        <title>the genome sequence of Hyalangium sp. s54d21.</title>
        <authorList>
            <person name="Zhang X."/>
        </authorList>
    </citation>
    <scope>NUCLEOTIDE SEQUENCE [LARGE SCALE GENOMIC DNA]</scope>
    <source>
        <strain evidence="4">s54d21</strain>
    </source>
</reference>
<evidence type="ECO:0000313" key="3">
    <source>
        <dbReference type="EMBL" id="MDY7229372.1"/>
    </source>
</evidence>
<comment type="caution">
    <text evidence="3">The sequence shown here is derived from an EMBL/GenBank/DDBJ whole genome shotgun (WGS) entry which is preliminary data.</text>
</comment>
<feature type="chain" id="PRO_5046866086" description="Lipoprotein" evidence="2">
    <location>
        <begin position="22"/>
        <end position="266"/>
    </location>
</feature>
<feature type="signal peptide" evidence="2">
    <location>
        <begin position="1"/>
        <end position="21"/>
    </location>
</feature>
<dbReference type="RefSeq" id="WP_321548098.1">
    <property type="nucleotide sequence ID" value="NZ_JAXIVS010000008.1"/>
</dbReference>
<evidence type="ECO:0000256" key="1">
    <source>
        <dbReference type="SAM" id="MobiDB-lite"/>
    </source>
</evidence>
<evidence type="ECO:0000313" key="4">
    <source>
        <dbReference type="Proteomes" id="UP001291309"/>
    </source>
</evidence>
<name>A0ABU5H8A2_9BACT</name>
<proteinExistence type="predicted"/>
<accession>A0ABU5H8A2</accession>
<organism evidence="3 4">
    <name type="scientific">Hyalangium rubrum</name>
    <dbReference type="NCBI Taxonomy" id="3103134"/>
    <lineage>
        <taxon>Bacteria</taxon>
        <taxon>Pseudomonadati</taxon>
        <taxon>Myxococcota</taxon>
        <taxon>Myxococcia</taxon>
        <taxon>Myxococcales</taxon>
        <taxon>Cystobacterineae</taxon>
        <taxon>Archangiaceae</taxon>
        <taxon>Hyalangium</taxon>
    </lineage>
</organism>
<feature type="region of interest" description="Disordered" evidence="1">
    <location>
        <begin position="247"/>
        <end position="266"/>
    </location>
</feature>
<protein>
    <recommendedName>
        <fullName evidence="5">Lipoprotein</fullName>
    </recommendedName>
</protein>
<keyword evidence="2" id="KW-0732">Signal</keyword>
<keyword evidence="4" id="KW-1185">Reference proteome</keyword>